<dbReference type="EMBL" id="KP005454">
    <property type="protein sequence ID" value="AJC52533.1"/>
    <property type="molecule type" value="Genomic_DNA"/>
</dbReference>
<keyword evidence="2" id="KW-1185">Reference proteome</keyword>
<accession>A0A0B4U9L1</accession>
<dbReference type="KEGG" id="vg:22921883"/>
<dbReference type="RefSeq" id="YP_009116787.1">
    <property type="nucleotide sequence ID" value="NC_026245.1"/>
</dbReference>
<name>A0A0B4U9L1_9VIRU</name>
<organism evidence="1 2">
    <name type="scientific">Bromus-associated circular DNA virus 4</name>
    <dbReference type="NCBI Taxonomy" id="1590172"/>
    <lineage>
        <taxon>Viruses</taxon>
        <taxon>Monodnaviria</taxon>
        <taxon>Shotokuvirae</taxon>
        <taxon>Cressdnaviricota</taxon>
        <taxon>Repensiviricetes</taxon>
        <taxon>Geplafuvirales</taxon>
        <taxon>Geplanaviridae</taxon>
        <taxon>Alohovirus</taxon>
        <taxon>Alohovirus bromhordis</taxon>
    </lineage>
</organism>
<reference evidence="2" key="1">
    <citation type="journal article" date="2015" name="Arch. Virol.">
        <title>Identification of novel Bromus- and Trifolium-associated circular DNA viruses.</title>
        <authorList>
            <person name="Kraberger S."/>
            <person name="Farkas K."/>
            <person name="Bernardo P."/>
            <person name="Booker C."/>
            <person name="Arguello-Astorga G.R."/>
            <person name="Mesleard F."/>
            <person name="Martin D.P."/>
            <person name="Roumagnac P."/>
            <person name="Varsani A."/>
        </authorList>
    </citation>
    <scope>NUCLEOTIDE SEQUENCE [LARGE SCALE GENOMIC DNA]</scope>
</reference>
<dbReference type="GeneID" id="22921883"/>
<evidence type="ECO:0000313" key="1">
    <source>
        <dbReference type="EMBL" id="AJC52533.1"/>
    </source>
</evidence>
<protein>
    <submittedName>
        <fullName evidence="1">Putative capsid protein</fullName>
    </submittedName>
</protein>
<dbReference type="OrthoDB" id="30219at10239"/>
<sequence>MRPSHGRAIPQRLHAATKFAYHHARGAAVKAMAKYARSRATRKHGGGFKKRYTPKTVLGKRKIASSAGGVSKRRKVYSSKRIKPYSKRGGKRRGGSFSNAIAKVDSSAFSLGPGPRLFSGFRRTQQPTTVNCTISSRVSSTPSQQAVQLLPTYFFAGDGSAGDPSRQSAFTIDSYILNRAERWLANFQNSVPTQTPGGTNQGRDGMRNTQKFVVNKIHYDQQIRNMSNQDVDVILYDVVMRNNVQPNLTRATGTNLPVADPLKDWESGLLIEQIQGGLYLGTRLGAIGTTPFMSTAFCKLYRIAKVTKKTLSSGAVHHHHITVKPRQMFDTQVKRYADETAPDLDTTGLIGVSSRGPYLPGMSGFTILVASGSIGNNNVEKAQIGYTSTALDVVTKGSFSFSNFTRERRFHLNFDGLATNVNQIVTDDTDLIGPVQEA</sequence>
<evidence type="ECO:0000313" key="2">
    <source>
        <dbReference type="Proteomes" id="UP000201182"/>
    </source>
</evidence>
<proteinExistence type="predicted"/>
<dbReference type="Proteomes" id="UP000201182">
    <property type="component" value="Segment"/>
</dbReference>